<evidence type="ECO:0000313" key="2">
    <source>
        <dbReference type="EMBL" id="OIW30651.1"/>
    </source>
</evidence>
<organism evidence="2 3">
    <name type="scientific">Coniochaeta ligniaria NRRL 30616</name>
    <dbReference type="NCBI Taxonomy" id="1408157"/>
    <lineage>
        <taxon>Eukaryota</taxon>
        <taxon>Fungi</taxon>
        <taxon>Dikarya</taxon>
        <taxon>Ascomycota</taxon>
        <taxon>Pezizomycotina</taxon>
        <taxon>Sordariomycetes</taxon>
        <taxon>Sordariomycetidae</taxon>
        <taxon>Coniochaetales</taxon>
        <taxon>Coniochaetaceae</taxon>
        <taxon>Coniochaeta</taxon>
    </lineage>
</organism>
<name>A0A1J7ITZ4_9PEZI</name>
<feature type="compositionally biased region" description="Polar residues" evidence="1">
    <location>
        <begin position="55"/>
        <end position="69"/>
    </location>
</feature>
<protein>
    <submittedName>
        <fullName evidence="2">Uncharacterized protein</fullName>
    </submittedName>
</protein>
<evidence type="ECO:0000313" key="3">
    <source>
        <dbReference type="Proteomes" id="UP000182658"/>
    </source>
</evidence>
<dbReference type="EMBL" id="KV875096">
    <property type="protein sequence ID" value="OIW30651.1"/>
    <property type="molecule type" value="Genomic_DNA"/>
</dbReference>
<evidence type="ECO:0000256" key="1">
    <source>
        <dbReference type="SAM" id="MobiDB-lite"/>
    </source>
</evidence>
<sequence>MRDTTRSDWTLVTCRVLTNSFYTIIVHRGEQIPNLTPGKPAKPVTEKFWTLGVRGSTSQSGAVQTTDNNLHSRRQKNGVSRMKLASSRRRMSVEAGETLKVTGPVPEPIEWDVVPSQPGQQGVSEIMKHQLPVPDRPDRSSAACRRLHCFFHLQCDLCHDVGWDGYPGTTPSKASLDLRGRLGAKETGVFVLHLQWSSLRGQQHVCLFSDEHCISIFRSFA</sequence>
<proteinExistence type="predicted"/>
<feature type="region of interest" description="Disordered" evidence="1">
    <location>
        <begin position="55"/>
        <end position="93"/>
    </location>
</feature>
<keyword evidence="3" id="KW-1185">Reference proteome</keyword>
<accession>A0A1J7ITZ4</accession>
<dbReference type="AlphaFoldDB" id="A0A1J7ITZ4"/>
<reference evidence="2 3" key="1">
    <citation type="submission" date="2016-10" db="EMBL/GenBank/DDBJ databases">
        <title>Draft genome sequence of Coniochaeta ligniaria NRRL30616, a lignocellulolytic fungus for bioabatement of inhibitors in plant biomass hydrolysates.</title>
        <authorList>
            <consortium name="DOE Joint Genome Institute"/>
            <person name="Jimenez D.J."/>
            <person name="Hector R.E."/>
            <person name="Riley R."/>
            <person name="Sun H."/>
            <person name="Grigoriev I.V."/>
            <person name="Van Elsas J.D."/>
            <person name="Nichols N.N."/>
        </authorList>
    </citation>
    <scope>NUCLEOTIDE SEQUENCE [LARGE SCALE GENOMIC DNA]</scope>
    <source>
        <strain evidence="2 3">NRRL 30616</strain>
    </source>
</reference>
<dbReference type="InParanoid" id="A0A1J7ITZ4"/>
<gene>
    <name evidence="2" type="ORF">CONLIGDRAFT_630605</name>
</gene>
<dbReference type="Proteomes" id="UP000182658">
    <property type="component" value="Unassembled WGS sequence"/>
</dbReference>